<feature type="domain" description="DNA replication checkpoint mediator MRC1" evidence="5">
    <location>
        <begin position="933"/>
        <end position="1071"/>
    </location>
</feature>
<feature type="region of interest" description="Disordered" evidence="4">
    <location>
        <begin position="102"/>
        <end position="171"/>
    </location>
</feature>
<feature type="compositionally biased region" description="Acidic residues" evidence="4">
    <location>
        <begin position="591"/>
        <end position="607"/>
    </location>
</feature>
<dbReference type="EMBL" id="UNSH01000090">
    <property type="protein sequence ID" value="SZF06242.1"/>
    <property type="molecule type" value="Genomic_DNA"/>
</dbReference>
<feature type="compositionally biased region" description="Polar residues" evidence="4">
    <location>
        <begin position="616"/>
        <end position="625"/>
    </location>
</feature>
<dbReference type="InterPro" id="IPR024146">
    <property type="entry name" value="Claspin"/>
</dbReference>
<dbReference type="GO" id="GO:0005634">
    <property type="term" value="C:nucleus"/>
    <property type="evidence" value="ECO:0007669"/>
    <property type="project" value="UniProtKB-SubCell"/>
</dbReference>
<evidence type="ECO:0000313" key="6">
    <source>
        <dbReference type="EMBL" id="SZF06242.1"/>
    </source>
</evidence>
<proteinExistence type="predicted"/>
<evidence type="ECO:0000256" key="3">
    <source>
        <dbReference type="ARBA" id="ARBA00023242"/>
    </source>
</evidence>
<feature type="region of interest" description="Disordered" evidence="4">
    <location>
        <begin position="1115"/>
        <end position="1145"/>
    </location>
</feature>
<dbReference type="Pfam" id="PF09444">
    <property type="entry name" value="MRC1"/>
    <property type="match status" value="1"/>
</dbReference>
<feature type="compositionally biased region" description="Polar residues" evidence="4">
    <location>
        <begin position="102"/>
        <end position="119"/>
    </location>
</feature>
<feature type="compositionally biased region" description="Low complexity" evidence="4">
    <location>
        <begin position="150"/>
        <end position="171"/>
    </location>
</feature>
<evidence type="ECO:0000256" key="2">
    <source>
        <dbReference type="ARBA" id="ARBA00022553"/>
    </source>
</evidence>
<dbReference type="GO" id="GO:0007095">
    <property type="term" value="P:mitotic G2 DNA damage checkpoint signaling"/>
    <property type="evidence" value="ECO:0007669"/>
    <property type="project" value="TreeGrafter"/>
</dbReference>
<evidence type="ECO:0000313" key="7">
    <source>
        <dbReference type="Proteomes" id="UP000275772"/>
    </source>
</evidence>
<feature type="region of interest" description="Disordered" evidence="4">
    <location>
        <begin position="944"/>
        <end position="968"/>
    </location>
</feature>
<dbReference type="GO" id="GO:0010997">
    <property type="term" value="F:anaphase-promoting complex binding"/>
    <property type="evidence" value="ECO:0007669"/>
    <property type="project" value="TreeGrafter"/>
</dbReference>
<organism evidence="6 7">
    <name type="scientific">Blumeria hordei</name>
    <name type="common">Barley powdery mildew</name>
    <name type="synonym">Blumeria graminis f. sp. hordei</name>
    <dbReference type="NCBI Taxonomy" id="2867405"/>
    <lineage>
        <taxon>Eukaryota</taxon>
        <taxon>Fungi</taxon>
        <taxon>Dikarya</taxon>
        <taxon>Ascomycota</taxon>
        <taxon>Pezizomycotina</taxon>
        <taxon>Leotiomycetes</taxon>
        <taxon>Erysiphales</taxon>
        <taxon>Erysiphaceae</taxon>
        <taxon>Blumeria</taxon>
    </lineage>
</organism>
<keyword evidence="3" id="KW-0539">Nucleus</keyword>
<accession>A0A383V431</accession>
<evidence type="ECO:0000256" key="1">
    <source>
        <dbReference type="ARBA" id="ARBA00004123"/>
    </source>
</evidence>
<evidence type="ECO:0000259" key="5">
    <source>
        <dbReference type="Pfam" id="PF09444"/>
    </source>
</evidence>
<dbReference type="PANTHER" id="PTHR14396:SF10">
    <property type="entry name" value="CLASPIN"/>
    <property type="match status" value="1"/>
</dbReference>
<sequence>MTFTREVSPEECEAQLSPAVFLTPNSKVKALLAKLDDYENELNGASARDKLLAVMSQPKAKSSTTQYSSTVSEGRLFSDVDNLRPKGPLAAKILAKQQYSDLGSASKSRLPTSEESLQGSMVVGSKATHSGIIEKKECSIPQRTEQTIRPSTSSKTYSSSSPPSPSLFVSPLRLPKSVSHTASSETESLEDEDVDHKNSIISTMNTVDDELCTRKEITNKTCVKMPKRKQKLSFQVIEGQSDESETEENLILAQRSKSIRKASKKALEDINRETQRLSRQQQLAHKATTKKKITKESLFSKFNFRSNSEPQSNEPEAYQLNVPHIPKTEQKDATAYSPVSQENTMSKSTIAQVSLETRSTRQEIVVNDISTVIPITYQESFVQNDQIYPLANNSFKSNQKTAINLQHKLRKNLSKMNYGNHDSLLEESDSDLEIIGKRDCLKRRLNHVFNSAPKKKVERANGLHALKILAQLNSSSTNQKSRDRVLSTSKELHIELQQRARQQAAREKEERLAQLYAKGITIQTNEERERDQVDLDDLLSKARTEADNLGKQEKAEAKKSKRKENNADQVTSYNEDWSEAEQTSSDNFTFSDDESQNDDNSEEESNVSEEVKDGSIPNQNSHTTAQDILLTKQSEDEETCEDFDMSTELDVREFENEDDAYPKISVPRRRHVRILNIISDDEDDLYAIKPESVDSKANLAQNFPKSPSTTICCVTKPFIPGVQVSGPAGLGLTQIFQGTMDEIPSSNEVISMSEKTNEDLNNTQSIAFSPRPTFLANSLETGILHPTQVPQSSDFQCKISAVEGNQDSPTCREDEKFGKEFHETNFTQFAEPTQDVGFAPLSPFEDRFLDISSPKAENICAQQSEHKNIKRKRLHRRAPEITYLSDEENDEGIEGISTKDFKGDESDLEANVFDALQKTTRREKNYTKNFSKKTSEAKNLFHEQAEESEDEYAGLGGFSDDESGSDDENEIQEMIDDAEGKEFDEHQHAALYADYERKSDEKQVKKLYNDITKGTLRRKRRAEFDLSDSEDDGAARQRRKQREFARMRKALLADERIGEIAVNPKRQAFLRAIEDRCSEDEIDFLHIHEEQYEIKGSKSASDNAVENISLYQELPSCIDPKPSGEKSYKSTPRYSKGPPKPSTLSEVRASLLSLIEEVNVEAPLQPGPESDDDLEIVGDTVSSDTQGSNARETLDPFALRRHTGIVIDRFLAQQTASLTSASTSASRPAFAPSSVANASSLPPIMRRFTTDQSYTCGISNGVKGKGLVIPERSEIRPQGDGVKRGGTRGSGINYFARENERRAKVMVIEQRRQHKLLESAAHRRRMVGGLLGGGQFD</sequence>
<dbReference type="VEuPathDB" id="FungiDB:BLGHR1_17045"/>
<dbReference type="Proteomes" id="UP000275772">
    <property type="component" value="Unassembled WGS sequence"/>
</dbReference>
<reference evidence="6 7" key="1">
    <citation type="submission" date="2017-11" db="EMBL/GenBank/DDBJ databases">
        <authorList>
            <person name="Kracher B."/>
        </authorList>
    </citation>
    <scope>NUCLEOTIDE SEQUENCE [LARGE SCALE GENOMIC DNA]</scope>
    <source>
        <strain evidence="6 7">RACE1</strain>
    </source>
</reference>
<feature type="compositionally biased region" description="Acidic residues" evidence="4">
    <location>
        <begin position="959"/>
        <end position="968"/>
    </location>
</feature>
<name>A0A383V431_BLUHO</name>
<feature type="region of interest" description="Disordered" evidence="4">
    <location>
        <begin position="544"/>
        <end position="625"/>
    </location>
</feature>
<dbReference type="GO" id="GO:0033314">
    <property type="term" value="P:mitotic DNA replication checkpoint signaling"/>
    <property type="evidence" value="ECO:0007669"/>
    <property type="project" value="TreeGrafter"/>
</dbReference>
<keyword evidence="2" id="KW-0597">Phosphoprotein</keyword>
<gene>
    <name evidence="6" type="ORF">BLGHR1_17045</name>
</gene>
<comment type="subcellular location">
    <subcellularLocation>
        <location evidence="1">Nucleus</location>
    </subcellularLocation>
</comment>
<feature type="compositionally biased region" description="Polar residues" evidence="4">
    <location>
        <begin position="568"/>
        <end position="590"/>
    </location>
</feature>
<dbReference type="InterPro" id="IPR018564">
    <property type="entry name" value="Repl_chkpnt_MRC1_dom"/>
</dbReference>
<dbReference type="PANTHER" id="PTHR14396">
    <property type="entry name" value="CLASPIN"/>
    <property type="match status" value="1"/>
</dbReference>
<protein>
    <recommendedName>
        <fullName evidence="5">DNA replication checkpoint mediator MRC1 domain-containing protein</fullName>
    </recommendedName>
</protein>
<feature type="compositionally biased region" description="Basic and acidic residues" evidence="4">
    <location>
        <begin position="544"/>
        <end position="566"/>
    </location>
</feature>
<evidence type="ECO:0000256" key="4">
    <source>
        <dbReference type="SAM" id="MobiDB-lite"/>
    </source>
</evidence>